<dbReference type="RefSeq" id="WP_011409668.1">
    <property type="nucleotide sequence ID" value="NZ_CP011532.1"/>
</dbReference>
<reference evidence="6" key="1">
    <citation type="submission" date="2015-01" db="EMBL/GenBank/DDBJ databases">
        <title>Population genomics of rice bacterial leaf blight strains from India.</title>
        <authorList>
            <person name="Midha S."/>
            <person name="Anil M.G."/>
            <person name="Mishra D."/>
            <person name="Brahma K."/>
            <person name="Laha G.S."/>
            <person name="Sundaram R.M."/>
            <person name="Sonti R.V."/>
            <person name="Patil P.B."/>
        </authorList>
    </citation>
    <scope>NUCLEOTIDE SEQUENCE</scope>
    <source>
        <strain evidence="6">BXO512</strain>
    </source>
</reference>
<dbReference type="InterPro" id="IPR007318">
    <property type="entry name" value="Phopholipid_MeTrfase"/>
</dbReference>
<evidence type="ECO:0000256" key="4">
    <source>
        <dbReference type="ARBA" id="ARBA00023136"/>
    </source>
</evidence>
<dbReference type="GO" id="GO:0008168">
    <property type="term" value="F:methyltransferase activity"/>
    <property type="evidence" value="ECO:0007669"/>
    <property type="project" value="UniProtKB-KW"/>
</dbReference>
<keyword evidence="4 5" id="KW-0472">Membrane</keyword>
<keyword evidence="6" id="KW-0489">Methyltransferase</keyword>
<reference evidence="7" key="2">
    <citation type="submission" date="2015-01" db="EMBL/GenBank/DDBJ databases">
        <authorList>
            <person name="Midha S."/>
            <person name="Anil M.G."/>
            <person name="Mishra D."/>
            <person name="Brahma K."/>
            <person name="Laha G.S."/>
            <person name="Sundaram R.M."/>
            <person name="Sonti R.V."/>
            <person name="Patil P.B."/>
        </authorList>
    </citation>
    <scope>NUCLEOTIDE SEQUENCE</scope>
    <source>
        <strain evidence="7">IXO792</strain>
    </source>
</reference>
<dbReference type="Proteomes" id="UP000187097">
    <property type="component" value="Chromosome"/>
</dbReference>
<dbReference type="PANTHER" id="PTHR43847">
    <property type="entry name" value="BLL3993 PROTEIN"/>
    <property type="match status" value="1"/>
</dbReference>
<sequence>MHWLETKIPPPVVMVLLGLAAFAITRLVPAVSFSLPLRTPVAVVLGCVGVALNGVPKLAFKRAGTTVNPLRPALATQLITGGVYRYSRNPMYLGHAFILLGWTLYLHHAAALLAVALFVLYVTRFQIRPEERQLSVRFPGVYAEFCARVGRWL</sequence>
<dbReference type="Pfam" id="PF04191">
    <property type="entry name" value="PEMT"/>
    <property type="match status" value="1"/>
</dbReference>
<evidence type="ECO:0000313" key="6">
    <source>
        <dbReference type="EMBL" id="OLG92712.1"/>
    </source>
</evidence>
<feature type="transmembrane region" description="Helical" evidence="5">
    <location>
        <begin position="96"/>
        <end position="122"/>
    </location>
</feature>
<feature type="transmembrane region" description="Helical" evidence="5">
    <location>
        <begin position="12"/>
        <end position="29"/>
    </location>
</feature>
<evidence type="ECO:0000256" key="5">
    <source>
        <dbReference type="SAM" id="Phobius"/>
    </source>
</evidence>
<keyword evidence="6" id="KW-0808">Transferase</keyword>
<organism evidence="6">
    <name type="scientific">Xanthomonas oryzae pv. oryzae</name>
    <dbReference type="NCBI Taxonomy" id="64187"/>
    <lineage>
        <taxon>Bacteria</taxon>
        <taxon>Pseudomonadati</taxon>
        <taxon>Pseudomonadota</taxon>
        <taxon>Gammaproteobacteria</taxon>
        <taxon>Lysobacterales</taxon>
        <taxon>Lysobacteraceae</taxon>
        <taxon>Xanthomonas</taxon>
    </lineage>
</organism>
<keyword evidence="3 5" id="KW-1133">Transmembrane helix</keyword>
<accession>A0A854CME0</accession>
<dbReference type="GO" id="GO:0032259">
    <property type="term" value="P:methylation"/>
    <property type="evidence" value="ECO:0007669"/>
    <property type="project" value="UniProtKB-KW"/>
</dbReference>
<evidence type="ECO:0000256" key="2">
    <source>
        <dbReference type="ARBA" id="ARBA00022692"/>
    </source>
</evidence>
<dbReference type="EMBL" id="JXEA01000077">
    <property type="protein sequence ID" value="OLG92712.1"/>
    <property type="molecule type" value="Genomic_DNA"/>
</dbReference>
<dbReference type="PANTHER" id="PTHR43847:SF1">
    <property type="entry name" value="BLL3993 PROTEIN"/>
    <property type="match status" value="1"/>
</dbReference>
<reference evidence="7" key="3">
    <citation type="submission" date="2020-01" db="EMBL/GenBank/DDBJ databases">
        <title>Complete genome investigation of Xanthomonas oryzae strains.</title>
        <authorList>
            <person name="Kaur A."/>
            <person name="Bansal K."/>
            <person name="Patil P.B."/>
        </authorList>
    </citation>
    <scope>NUCLEOTIDE SEQUENCE</scope>
    <source>
        <strain evidence="7">IXO792</strain>
    </source>
</reference>
<protein>
    <submittedName>
        <fullName evidence="7">Isoprenylcysteine carboxylmethyltransferase family protein</fullName>
    </submittedName>
    <submittedName>
        <fullName evidence="6">Protein-S-isoprenylcysteine methyltransferase</fullName>
    </submittedName>
</protein>
<proteinExistence type="predicted"/>
<comment type="subcellular location">
    <subcellularLocation>
        <location evidence="1">Endomembrane system</location>
        <topology evidence="1">Multi-pass membrane protein</topology>
    </subcellularLocation>
</comment>
<dbReference type="InterPro" id="IPR052527">
    <property type="entry name" value="Metal_cation-efflux_comp"/>
</dbReference>
<dbReference type="AlphaFoldDB" id="A0A854CME0"/>
<dbReference type="EMBL" id="CP047493">
    <property type="protein sequence ID" value="UXW03093.1"/>
    <property type="molecule type" value="Genomic_DNA"/>
</dbReference>
<gene>
    <name evidence="6" type="ORF">BXO512_07195</name>
    <name evidence="7" type="ORF">IXO792_21930</name>
</gene>
<keyword evidence="2 5" id="KW-0812">Transmembrane</keyword>
<evidence type="ECO:0000256" key="3">
    <source>
        <dbReference type="ARBA" id="ARBA00022989"/>
    </source>
</evidence>
<evidence type="ECO:0000313" key="7">
    <source>
        <dbReference type="EMBL" id="UXW03093.1"/>
    </source>
</evidence>
<evidence type="ECO:0000256" key="1">
    <source>
        <dbReference type="ARBA" id="ARBA00004127"/>
    </source>
</evidence>
<dbReference type="GO" id="GO:0012505">
    <property type="term" value="C:endomembrane system"/>
    <property type="evidence" value="ECO:0007669"/>
    <property type="project" value="UniProtKB-SubCell"/>
</dbReference>
<dbReference type="Gene3D" id="1.20.120.1630">
    <property type="match status" value="1"/>
</dbReference>
<name>A0A854CME0_XANOO</name>